<dbReference type="InParanoid" id="A0A5K4FCQ3"/>
<name>A0A5K4FCQ3_SCHMA</name>
<sequence length="223" mass="26019">NVIRKEWSLSTLNTSYLPIEAYYSVKSCYIAPKASILIDNGKPNESFYNPQNLLLYPVELYNPSKQLYTTHYCHSSISILPSNKNLFQIIRPKLLLQSINDFIQLHLYITFKNHKFNFICIIILLIVVCYFCKRGIMFCGDSVLYVTGWIFCMIRYVLVRILFRLYNLWRTYISDCSQMRFCKVNSKNTSTTTSSSSTTVEISRLSPSIVQKISQQNRSNIHI</sequence>
<keyword evidence="1" id="KW-0812">Transmembrane</keyword>
<feature type="transmembrane region" description="Helical" evidence="1">
    <location>
        <begin position="116"/>
        <end position="136"/>
    </location>
</feature>
<organism evidence="2 3">
    <name type="scientific">Schistosoma mansoni</name>
    <name type="common">Blood fluke</name>
    <dbReference type="NCBI Taxonomy" id="6183"/>
    <lineage>
        <taxon>Eukaryota</taxon>
        <taxon>Metazoa</taxon>
        <taxon>Spiralia</taxon>
        <taxon>Lophotrochozoa</taxon>
        <taxon>Platyhelminthes</taxon>
        <taxon>Trematoda</taxon>
        <taxon>Digenea</taxon>
        <taxon>Strigeidida</taxon>
        <taxon>Schistosomatoidea</taxon>
        <taxon>Schistosomatidae</taxon>
        <taxon>Schistosoma</taxon>
    </lineage>
</organism>
<dbReference type="STRING" id="6183.A0A5K4FCQ3"/>
<reference evidence="3" key="2">
    <citation type="submission" date="2019-11" db="UniProtKB">
        <authorList>
            <consortium name="WormBaseParasite"/>
        </authorList>
    </citation>
    <scope>IDENTIFICATION</scope>
    <source>
        <strain evidence="3">Puerto Rican</strain>
    </source>
</reference>
<feature type="transmembrane region" description="Helical" evidence="1">
    <location>
        <begin position="142"/>
        <end position="163"/>
    </location>
</feature>
<evidence type="ECO:0000313" key="3">
    <source>
        <dbReference type="WBParaSite" id="Smp_334550.1"/>
    </source>
</evidence>
<keyword evidence="1" id="KW-0472">Membrane</keyword>
<keyword evidence="2" id="KW-1185">Reference proteome</keyword>
<dbReference type="WBParaSite" id="Smp_334550.1">
    <property type="protein sequence ID" value="Smp_334550.1"/>
    <property type="gene ID" value="Smp_334550"/>
</dbReference>
<dbReference type="AlphaFoldDB" id="A0A5K4FCQ3"/>
<keyword evidence="1" id="KW-1133">Transmembrane helix</keyword>
<dbReference type="Proteomes" id="UP000008854">
    <property type="component" value="Unassembled WGS sequence"/>
</dbReference>
<reference evidence="2" key="1">
    <citation type="journal article" date="2012" name="PLoS Negl. Trop. Dis.">
        <title>A systematically improved high quality genome and transcriptome of the human blood fluke Schistosoma mansoni.</title>
        <authorList>
            <person name="Protasio A.V."/>
            <person name="Tsai I.J."/>
            <person name="Babbage A."/>
            <person name="Nichol S."/>
            <person name="Hunt M."/>
            <person name="Aslett M.A."/>
            <person name="De Silva N."/>
            <person name="Velarde G.S."/>
            <person name="Anderson T.J."/>
            <person name="Clark R.C."/>
            <person name="Davidson C."/>
            <person name="Dillon G.P."/>
            <person name="Holroyd N.E."/>
            <person name="LoVerde P.T."/>
            <person name="Lloyd C."/>
            <person name="McQuillan J."/>
            <person name="Oliveira G."/>
            <person name="Otto T.D."/>
            <person name="Parker-Manuel S.J."/>
            <person name="Quail M.A."/>
            <person name="Wilson R.A."/>
            <person name="Zerlotini A."/>
            <person name="Dunne D.W."/>
            <person name="Berriman M."/>
        </authorList>
    </citation>
    <scope>NUCLEOTIDE SEQUENCE [LARGE SCALE GENOMIC DNA]</scope>
    <source>
        <strain evidence="2">Puerto Rican</strain>
    </source>
</reference>
<protein>
    <submittedName>
        <fullName evidence="3">Uncharacterized protein</fullName>
    </submittedName>
</protein>
<accession>A0A5K4FCQ3</accession>
<evidence type="ECO:0000256" key="1">
    <source>
        <dbReference type="SAM" id="Phobius"/>
    </source>
</evidence>
<proteinExistence type="predicted"/>
<evidence type="ECO:0000313" key="2">
    <source>
        <dbReference type="Proteomes" id="UP000008854"/>
    </source>
</evidence>